<dbReference type="EMBL" id="CP001440">
    <property type="protein sequence ID" value="ACN53014.1"/>
    <property type="molecule type" value="Genomic_DNA"/>
</dbReference>
<sequence>MKISLLLTLNHFLSLIICLFTKHTQDIQHRYMLIKSSS</sequence>
<geneLocation type="plasmid" evidence="1 2">
    <name>VS116_lp28-3</name>
</geneLocation>
<keyword evidence="1" id="KW-0614">Plasmid</keyword>
<dbReference type="Proteomes" id="UP000006163">
    <property type="component" value="Plasmid VS116_lp28-3"/>
</dbReference>
<organism evidence="1 2">
    <name type="scientific">Borreliella valaisiana VS116</name>
    <dbReference type="NCBI Taxonomy" id="445987"/>
    <lineage>
        <taxon>Bacteria</taxon>
        <taxon>Pseudomonadati</taxon>
        <taxon>Spirochaetota</taxon>
        <taxon>Spirochaetia</taxon>
        <taxon>Spirochaetales</taxon>
        <taxon>Borreliaceae</taxon>
        <taxon>Borreliella</taxon>
    </lineage>
</organism>
<evidence type="ECO:0000313" key="1">
    <source>
        <dbReference type="EMBL" id="ACN53014.1"/>
    </source>
</evidence>
<keyword evidence="2" id="KW-1185">Reference proteome</keyword>
<reference evidence="1 2" key="1">
    <citation type="journal article" date="2012" name="J. Bacteriol.">
        <title>Whole-Genome Sequences of Borrelia bissettii, Borrelia valaisiana, and Borrelia spielmanii.</title>
        <authorList>
            <person name="Schutzer S.E."/>
            <person name="Fraser-Liggett C.M."/>
            <person name="Qiu W.G."/>
            <person name="Kraiczy P."/>
            <person name="Mongodin E.F."/>
            <person name="Dunn J.J."/>
            <person name="Luft B.J."/>
            <person name="Casjens S.R."/>
        </authorList>
    </citation>
    <scope>NUCLEOTIDE SEQUENCE [LARGE SCALE GENOMIC DNA]</scope>
    <source>
        <strain evidence="1 2">VS116</strain>
        <plasmid evidence="1">VS116_lp28-3</plasmid>
    </source>
</reference>
<protein>
    <submittedName>
        <fullName evidence="1">Uncharacterized protein</fullName>
    </submittedName>
</protein>
<evidence type="ECO:0000313" key="2">
    <source>
        <dbReference type="Proteomes" id="UP000006163"/>
    </source>
</evidence>
<dbReference type="AlphaFoldDB" id="C0R969"/>
<name>C0R969_BORVA</name>
<gene>
    <name evidence="1" type="ORF">BVAVS116_H0011</name>
</gene>
<dbReference type="HOGENOM" id="CLU_3325282_0_0_12"/>
<proteinExistence type="predicted"/>
<accession>C0R969</accession>